<dbReference type="FunFam" id="1.10.8.10:FF:000006">
    <property type="entry name" value="Putative nascent polypeptide-associated complex subunit alpha"/>
    <property type="match status" value="1"/>
</dbReference>
<dbReference type="Pfam" id="PF19026">
    <property type="entry name" value="UBA_HYPK"/>
    <property type="match status" value="1"/>
</dbReference>
<proteinExistence type="predicted"/>
<protein>
    <recommendedName>
        <fullName evidence="4">NAC-A/B domain-containing protein</fullName>
    </recommendedName>
</protein>
<reference evidence="5 6" key="1">
    <citation type="journal article" date="2019" name="Genome Biol. Evol.">
        <title>Insights into the evolution of the New World diploid cottons (Gossypium, subgenus Houzingenia) based on genome sequencing.</title>
        <authorList>
            <person name="Grover C.E."/>
            <person name="Arick M.A. 2nd"/>
            <person name="Thrash A."/>
            <person name="Conover J.L."/>
            <person name="Sanders W.S."/>
            <person name="Peterson D.G."/>
            <person name="Frelichowski J.E."/>
            <person name="Scheffler J.A."/>
            <person name="Scheffler B.E."/>
            <person name="Wendel J.F."/>
        </authorList>
    </citation>
    <scope>NUCLEOTIDE SEQUENCE [LARGE SCALE GENOMIC DNA]</scope>
    <source>
        <strain evidence="5">8</strain>
        <tissue evidence="5">Leaf</tissue>
    </source>
</reference>
<feature type="compositionally biased region" description="Acidic residues" evidence="2">
    <location>
        <begin position="74"/>
        <end position="92"/>
    </location>
</feature>
<comment type="caution">
    <text evidence="5">The sequence shown here is derived from an EMBL/GenBank/DDBJ whole genome shotgun (WGS) entry which is preliminary data.</text>
</comment>
<name>A0A7J9EZW3_9ROSI</name>
<dbReference type="InterPro" id="IPR044034">
    <property type="entry name" value="NAC-like_UBA"/>
</dbReference>
<dbReference type="Proteomes" id="UP000593568">
    <property type="component" value="Unassembled WGS sequence"/>
</dbReference>
<evidence type="ECO:0000256" key="2">
    <source>
        <dbReference type="SAM" id="MobiDB-lite"/>
    </source>
</evidence>
<comment type="function">
    <text evidence="1">May promote appropriate targeting of ribosome-nascent polypeptide complexes.</text>
</comment>
<feature type="transmembrane region" description="Helical" evidence="3">
    <location>
        <begin position="20"/>
        <end position="39"/>
    </location>
</feature>
<evidence type="ECO:0000256" key="3">
    <source>
        <dbReference type="SAM" id="Phobius"/>
    </source>
</evidence>
<feature type="domain" description="NAC-A/B" evidence="4">
    <location>
        <begin position="109"/>
        <end position="174"/>
    </location>
</feature>
<sequence length="250" mass="27641">VTWSWPNNRSKCLIHRHRRFVFGVLGFCLLLLPLLFASYSQPKMTAQADKEIEEILAAHLDQQKIDSEKPEQPVVEDDDEEDDDDDDDEDDAEGHHEGEGDGTGRSKQSRSEKKSRKAMLKLGMKPIPGVSRVTVKKSKNILFVISKPDVFKSPASDTYVIFGEAKIEDLSSQLQTRAAEQFKAPDLSQVISKPESSTAVQDDEEVDETGVEPKDIELVMTQAGVSRSKAVKALKAADGDIVSAIMELTA</sequence>
<organism evidence="5 6">
    <name type="scientific">Gossypium trilobum</name>
    <dbReference type="NCBI Taxonomy" id="34281"/>
    <lineage>
        <taxon>Eukaryota</taxon>
        <taxon>Viridiplantae</taxon>
        <taxon>Streptophyta</taxon>
        <taxon>Embryophyta</taxon>
        <taxon>Tracheophyta</taxon>
        <taxon>Spermatophyta</taxon>
        <taxon>Magnoliopsida</taxon>
        <taxon>eudicotyledons</taxon>
        <taxon>Gunneridae</taxon>
        <taxon>Pentapetalae</taxon>
        <taxon>rosids</taxon>
        <taxon>malvids</taxon>
        <taxon>Malvales</taxon>
        <taxon>Malvaceae</taxon>
        <taxon>Malvoideae</taxon>
        <taxon>Gossypium</taxon>
    </lineage>
</organism>
<dbReference type="InterPro" id="IPR016641">
    <property type="entry name" value="EGD2/NACA0like"/>
</dbReference>
<feature type="non-terminal residue" evidence="5">
    <location>
        <position position="1"/>
    </location>
</feature>
<dbReference type="Gene3D" id="1.10.8.10">
    <property type="entry name" value="DNA helicase RuvA subunit, C-terminal domain"/>
    <property type="match status" value="1"/>
</dbReference>
<dbReference type="PROSITE" id="PS51151">
    <property type="entry name" value="NAC_AB"/>
    <property type="match status" value="1"/>
</dbReference>
<evidence type="ECO:0000256" key="1">
    <source>
        <dbReference type="ARBA" id="ARBA00004000"/>
    </source>
</evidence>
<gene>
    <name evidence="5" type="ORF">Gotri_006438</name>
</gene>
<dbReference type="Pfam" id="PF01849">
    <property type="entry name" value="NAC"/>
    <property type="match status" value="1"/>
</dbReference>
<evidence type="ECO:0000313" key="5">
    <source>
        <dbReference type="EMBL" id="MBA0778589.1"/>
    </source>
</evidence>
<evidence type="ECO:0000313" key="6">
    <source>
        <dbReference type="Proteomes" id="UP000593568"/>
    </source>
</evidence>
<feature type="compositionally biased region" description="Basic and acidic residues" evidence="2">
    <location>
        <begin position="61"/>
        <end position="71"/>
    </location>
</feature>
<dbReference type="EMBL" id="JABEZW010000010">
    <property type="protein sequence ID" value="MBA0778589.1"/>
    <property type="molecule type" value="Genomic_DNA"/>
</dbReference>
<keyword evidence="3" id="KW-1133">Transmembrane helix</keyword>
<feature type="compositionally biased region" description="Basic and acidic residues" evidence="2">
    <location>
        <begin position="93"/>
        <end position="112"/>
    </location>
</feature>
<keyword evidence="3" id="KW-0812">Transmembrane</keyword>
<dbReference type="CDD" id="cd14415">
    <property type="entry name" value="UBA_NACA_NACP1"/>
    <property type="match status" value="1"/>
</dbReference>
<dbReference type="InterPro" id="IPR002715">
    <property type="entry name" value="Nas_poly-pep-assoc_cplx_dom"/>
</dbReference>
<keyword evidence="6" id="KW-1185">Reference proteome</keyword>
<dbReference type="AlphaFoldDB" id="A0A7J9EZW3"/>
<dbReference type="Gene3D" id="2.20.70.30">
    <property type="entry name" value="Nascent polypeptide-associated complex domain"/>
    <property type="match status" value="1"/>
</dbReference>
<evidence type="ECO:0000259" key="4">
    <source>
        <dbReference type="PROSITE" id="PS51151"/>
    </source>
</evidence>
<dbReference type="SMART" id="SM01407">
    <property type="entry name" value="NAC"/>
    <property type="match status" value="1"/>
</dbReference>
<keyword evidence="3" id="KW-0472">Membrane</keyword>
<accession>A0A7J9EZW3</accession>
<dbReference type="PANTHER" id="PTHR21713">
    <property type="entry name" value="NASCENT POLYPEPTIDE ASSOCIATED COMPLEX ALPHA SUBUNIT-RELATED"/>
    <property type="match status" value="1"/>
</dbReference>
<dbReference type="GO" id="GO:0005854">
    <property type="term" value="C:nascent polypeptide-associated complex"/>
    <property type="evidence" value="ECO:0007669"/>
    <property type="project" value="InterPro"/>
</dbReference>
<feature type="region of interest" description="Disordered" evidence="2">
    <location>
        <begin position="61"/>
        <end position="121"/>
    </location>
</feature>
<dbReference type="FunFam" id="2.20.70.30:FF:000002">
    <property type="entry name" value="Nascent polypeptide-associated complex (NAC), alpha subunit"/>
    <property type="match status" value="1"/>
</dbReference>
<dbReference type="InterPro" id="IPR038187">
    <property type="entry name" value="NAC_A/B_dom_sf"/>
</dbReference>
<dbReference type="CDD" id="cd22054">
    <property type="entry name" value="NAC_NACA"/>
    <property type="match status" value="1"/>
</dbReference>